<feature type="compositionally biased region" description="Low complexity" evidence="1">
    <location>
        <begin position="110"/>
        <end position="137"/>
    </location>
</feature>
<accession>A0ABR1FET8</accession>
<feature type="region of interest" description="Disordered" evidence="1">
    <location>
        <begin position="266"/>
        <end position="289"/>
    </location>
</feature>
<organism evidence="2 3">
    <name type="scientific">Myxozyma melibiosi</name>
    <dbReference type="NCBI Taxonomy" id="54550"/>
    <lineage>
        <taxon>Eukaryota</taxon>
        <taxon>Fungi</taxon>
        <taxon>Dikarya</taxon>
        <taxon>Ascomycota</taxon>
        <taxon>Saccharomycotina</taxon>
        <taxon>Lipomycetes</taxon>
        <taxon>Lipomycetales</taxon>
        <taxon>Lipomycetaceae</taxon>
        <taxon>Myxozyma</taxon>
    </lineage>
</organism>
<dbReference type="RefSeq" id="XP_064771402.1">
    <property type="nucleotide sequence ID" value="XM_064914874.1"/>
</dbReference>
<dbReference type="Proteomes" id="UP001498771">
    <property type="component" value="Unassembled WGS sequence"/>
</dbReference>
<evidence type="ECO:0008006" key="4">
    <source>
        <dbReference type="Google" id="ProtNLM"/>
    </source>
</evidence>
<feature type="compositionally biased region" description="Low complexity" evidence="1">
    <location>
        <begin position="219"/>
        <end position="238"/>
    </location>
</feature>
<evidence type="ECO:0000313" key="3">
    <source>
        <dbReference type="Proteomes" id="UP001498771"/>
    </source>
</evidence>
<name>A0ABR1FET8_9ASCO</name>
<gene>
    <name evidence="2" type="ORF">BZA70DRAFT_309091</name>
</gene>
<keyword evidence="3" id="KW-1185">Reference proteome</keyword>
<sequence length="549" mass="59110">MASAASPAAMQAHPSPSSSDPASSAPPSPSRLQTSNGAPSDAFPDAPASSNFNDDDSDDDRLNNDDDNNITATTTTTNNNTINPEDTDDDPSAPGTNPAPASSSTAGPDALATPNPAPASSATPSSSFSGSGRASIAFTRNGPRRRQPPHYREIRSRVQSINEKFLPILGDVALAKAGQLRIEDLSTRINAVYCELALLRRFLDLDTPADDSATAATAASSSSSAAAGGSASTPQSASNGNPSSAAQPRPSLAEGQFKTLRMKMSVSDGDDYDAEHNSKRVKYDDDGPDESTRFTFQSVIDSNAPVSGSSPVPANPNLPLTDADLIIPVAATYRALPHSSRTSYETGIALLNEKRREKLWAVMQSEIYTFAVGYNNKLLRTTEDFCMLAYSQDGRMKRTLKNDLAISEALFDGVSGFRKRLYETTEPQVDENGTIIAESQLKDCGIRTYTNNLYSFKTKPANYYHYLFAAAFWRWVRDEIDSKTIVTSTAGSAAALDAPRTYAVNSIEDWWRECVGLCNGFVKSNRGKPEIKSFLKDRLLADEKKYPGN</sequence>
<proteinExistence type="predicted"/>
<protein>
    <recommendedName>
        <fullName evidence="4">Transcription activator GCR1-like domain-containing protein</fullName>
    </recommendedName>
</protein>
<dbReference type="EMBL" id="JBBJBU010000001">
    <property type="protein sequence ID" value="KAK7208369.1"/>
    <property type="molecule type" value="Genomic_DNA"/>
</dbReference>
<feature type="compositionally biased region" description="Low complexity" evidence="1">
    <location>
        <begin position="1"/>
        <end position="23"/>
    </location>
</feature>
<feature type="compositionally biased region" description="Basic and acidic residues" evidence="1">
    <location>
        <begin position="274"/>
        <end position="285"/>
    </location>
</feature>
<reference evidence="2 3" key="1">
    <citation type="submission" date="2024-03" db="EMBL/GenBank/DDBJ databases">
        <title>Genome-scale model development and genomic sequencing of the oleaginous clade Lipomyces.</title>
        <authorList>
            <consortium name="Lawrence Berkeley National Laboratory"/>
            <person name="Czajka J.J."/>
            <person name="Han Y."/>
            <person name="Kim J."/>
            <person name="Mondo S.J."/>
            <person name="Hofstad B.A."/>
            <person name="Robles A."/>
            <person name="Haridas S."/>
            <person name="Riley R."/>
            <person name="LaButti K."/>
            <person name="Pangilinan J."/>
            <person name="Andreopoulos W."/>
            <person name="Lipzen A."/>
            <person name="Yan J."/>
            <person name="Wang M."/>
            <person name="Ng V."/>
            <person name="Grigoriev I.V."/>
            <person name="Spatafora J.W."/>
            <person name="Magnuson J.K."/>
            <person name="Baker S.E."/>
            <person name="Pomraning K.R."/>
        </authorList>
    </citation>
    <scope>NUCLEOTIDE SEQUENCE [LARGE SCALE GENOMIC DNA]</scope>
    <source>
        <strain evidence="2 3">Phaff 52-87</strain>
    </source>
</reference>
<feature type="region of interest" description="Disordered" evidence="1">
    <location>
        <begin position="1"/>
        <end position="151"/>
    </location>
</feature>
<evidence type="ECO:0000256" key="1">
    <source>
        <dbReference type="SAM" id="MobiDB-lite"/>
    </source>
</evidence>
<feature type="compositionally biased region" description="Low complexity" evidence="1">
    <location>
        <begin position="38"/>
        <end position="52"/>
    </location>
</feature>
<dbReference type="GeneID" id="90040386"/>
<comment type="caution">
    <text evidence="2">The sequence shown here is derived from an EMBL/GenBank/DDBJ whole genome shotgun (WGS) entry which is preliminary data.</text>
</comment>
<feature type="region of interest" description="Disordered" evidence="1">
    <location>
        <begin position="219"/>
        <end position="250"/>
    </location>
</feature>
<evidence type="ECO:0000313" key="2">
    <source>
        <dbReference type="EMBL" id="KAK7208369.1"/>
    </source>
</evidence>
<feature type="compositionally biased region" description="Low complexity" evidence="1">
    <location>
        <begin position="69"/>
        <end position="84"/>
    </location>
</feature>